<dbReference type="GO" id="GO:0060628">
    <property type="term" value="P:regulation of ER to Golgi vesicle-mediated transport"/>
    <property type="evidence" value="ECO:0007669"/>
    <property type="project" value="TreeGrafter"/>
</dbReference>
<dbReference type="GO" id="GO:0006890">
    <property type="term" value="P:retrograde vesicle-mediated transport, Golgi to endoplasmic reticulum"/>
    <property type="evidence" value="ECO:0007669"/>
    <property type="project" value="InterPro"/>
</dbReference>
<dbReference type="Proteomes" id="UP001085076">
    <property type="component" value="Miscellaneous, Linkage group lg04"/>
</dbReference>
<dbReference type="AlphaFoldDB" id="A0A9D5HGB9"/>
<proteinExistence type="predicted"/>
<organism evidence="1 2">
    <name type="scientific">Dioscorea zingiberensis</name>
    <dbReference type="NCBI Taxonomy" id="325984"/>
    <lineage>
        <taxon>Eukaryota</taxon>
        <taxon>Viridiplantae</taxon>
        <taxon>Streptophyta</taxon>
        <taxon>Embryophyta</taxon>
        <taxon>Tracheophyta</taxon>
        <taxon>Spermatophyta</taxon>
        <taxon>Magnoliopsida</taxon>
        <taxon>Liliopsida</taxon>
        <taxon>Dioscoreales</taxon>
        <taxon>Dioscoreaceae</taxon>
        <taxon>Dioscorea</taxon>
    </lineage>
</organism>
<gene>
    <name evidence="1" type="ORF">J5N97_017208</name>
</gene>
<dbReference type="InterPro" id="IPR042044">
    <property type="entry name" value="EXOC6PINT-1/Sec15/Tip20_C_dom2"/>
</dbReference>
<dbReference type="PROSITE" id="PS51386">
    <property type="entry name" value="RINT1_TIP20"/>
    <property type="match status" value="1"/>
</dbReference>
<dbReference type="EMBL" id="JAGGNH010000004">
    <property type="protein sequence ID" value="KAJ0975243.1"/>
    <property type="molecule type" value="Genomic_DNA"/>
</dbReference>
<keyword evidence="2" id="KW-1185">Reference proteome</keyword>
<evidence type="ECO:0000313" key="1">
    <source>
        <dbReference type="EMBL" id="KAJ0975243.1"/>
    </source>
</evidence>
<comment type="caution">
    <text evidence="1">The sequence shown here is derived from an EMBL/GenBank/DDBJ whole genome shotgun (WGS) entry which is preliminary data.</text>
</comment>
<dbReference type="Gene3D" id="1.20.58.670">
    <property type="entry name" value="Dsl1p vesicle tethering complex, Tip20p subunit, domain D"/>
    <property type="match status" value="1"/>
</dbReference>
<dbReference type="GO" id="GO:0070939">
    <property type="term" value="C:Dsl1/NZR complex"/>
    <property type="evidence" value="ECO:0007669"/>
    <property type="project" value="InterPro"/>
</dbReference>
<sequence>MAGASPAPALPRGTAVSKPLLGFLSARLHTADELSRVSDLEAELHCHCSDLEASLADLGRRLSDSIVAHASRSEDARDLLASVRTGLVDLRFPACGSPRDGRSEQIVAEELPALAREVARVETVRAYAETALRLDSLIGDVEDAVSSVAGKLKAPRAVNSEEIHLTATNSLKQIEDILISVARSRPQWTRLVSAVDHRVDRALAVLRPQAIADHRSLLASLGWPPSLSTLNSVTSGTAKSADFTNPLFTMSKDLKTKYCNSFLSLCKLQELQSRRKSRQLEGHNLQIALHQPLWVIEELVNPISLVSQRHFSKWIEKPEFIFTLVYKVTRDFVDSMDEILQPMVDKARLFNYSCREEWISAMVTSLTTYLAKEIFPKYIDHLQEGDLSDVSSQARISWLHLVDLMITFDKRIQSLITNSGFLISVADEENLQRFSFLSVFCDCPDWLDVWAEIELGDMLSKLKPAIEDDKSWKTKIQGTVLMSGLEDYKSPAVSGVVLQFLSAIVDRSRSLPSISLRARFIRLVGAPIIRELLDCLLHRCQVAEGLTALADDDALIKVSNSINSARYCESILVEWSEDAFFLEMETISDEGMGGRYIFEEELNALMEFRTEWVDKISTVLLRGFDARCREYLKNKKRWQEKAEDWSVSKTFVAALDYLQGKISNLEQEMNETDFVAVWRTVASGVDQLVFSGVLMTNAKFYNGGVERFGSDMEVLFRVFAAWSWRPEGLFPKLSEGLRMLKMEERQLKDVAVKSKESWLKEKGFRHVTTAEAEKIIKNRVFNG</sequence>
<dbReference type="GO" id="GO:0006888">
    <property type="term" value="P:endoplasmic reticulum to Golgi vesicle-mediated transport"/>
    <property type="evidence" value="ECO:0007669"/>
    <property type="project" value="InterPro"/>
</dbReference>
<accession>A0A9D5HGB9</accession>
<name>A0A9D5HGB9_9LILI</name>
<reference evidence="1" key="2">
    <citation type="journal article" date="2022" name="Hortic Res">
        <title>The genome of Dioscorea zingiberensis sheds light on the biosynthesis, origin and evolution of the medicinally important diosgenin saponins.</title>
        <authorList>
            <person name="Li Y."/>
            <person name="Tan C."/>
            <person name="Li Z."/>
            <person name="Guo J."/>
            <person name="Li S."/>
            <person name="Chen X."/>
            <person name="Wang C."/>
            <person name="Dai X."/>
            <person name="Yang H."/>
            <person name="Song W."/>
            <person name="Hou L."/>
            <person name="Xu J."/>
            <person name="Tong Z."/>
            <person name="Xu A."/>
            <person name="Yuan X."/>
            <person name="Wang W."/>
            <person name="Yang Q."/>
            <person name="Chen L."/>
            <person name="Sun Z."/>
            <person name="Wang K."/>
            <person name="Pan B."/>
            <person name="Chen J."/>
            <person name="Bao Y."/>
            <person name="Liu F."/>
            <person name="Qi X."/>
            <person name="Gang D.R."/>
            <person name="Wen J."/>
            <person name="Li J."/>
        </authorList>
    </citation>
    <scope>NUCLEOTIDE SEQUENCE</scope>
    <source>
        <strain evidence="1">Dzin_1.0</strain>
    </source>
</reference>
<reference evidence="1" key="1">
    <citation type="submission" date="2021-03" db="EMBL/GenBank/DDBJ databases">
        <authorList>
            <person name="Li Z."/>
            <person name="Yang C."/>
        </authorList>
    </citation>
    <scope>NUCLEOTIDE SEQUENCE</scope>
    <source>
        <strain evidence="1">Dzin_1.0</strain>
        <tissue evidence="1">Leaf</tissue>
    </source>
</reference>
<evidence type="ECO:0008006" key="3">
    <source>
        <dbReference type="Google" id="ProtNLM"/>
    </source>
</evidence>
<dbReference type="InterPro" id="IPR007528">
    <property type="entry name" value="RINT1_Tip20"/>
</dbReference>
<dbReference type="PANTHER" id="PTHR13520">
    <property type="entry name" value="RAD50-INTERACTING PROTEIN 1 RINT-1"/>
    <property type="match status" value="1"/>
</dbReference>
<protein>
    <recommendedName>
        <fullName evidence="3">RINT1-like protein MAG2</fullName>
    </recommendedName>
</protein>
<dbReference type="PANTHER" id="PTHR13520:SF1">
    <property type="entry name" value="RINT1-LIKE PROTEIN MAG2"/>
    <property type="match status" value="1"/>
</dbReference>
<dbReference type="OrthoDB" id="2189254at2759"/>
<evidence type="ECO:0000313" key="2">
    <source>
        <dbReference type="Proteomes" id="UP001085076"/>
    </source>
</evidence>
<dbReference type="Pfam" id="PF04437">
    <property type="entry name" value="RINT1_TIP1"/>
    <property type="match status" value="1"/>
</dbReference>